<dbReference type="Proteomes" id="UP000064967">
    <property type="component" value="Chromosome"/>
</dbReference>
<reference evidence="1 2" key="1">
    <citation type="submission" date="2015-08" db="EMBL/GenBank/DDBJ databases">
        <authorList>
            <person name="Babu N.S."/>
            <person name="Beckwith C.J."/>
            <person name="Beseler K.G."/>
            <person name="Brison A."/>
            <person name="Carone J.V."/>
            <person name="Caskin T.P."/>
            <person name="Diamond M."/>
            <person name="Durham M.E."/>
            <person name="Foxe J.M."/>
            <person name="Go M."/>
            <person name="Henderson B.A."/>
            <person name="Jones I.B."/>
            <person name="McGettigan J.A."/>
            <person name="Micheletti S.J."/>
            <person name="Nasrallah M.E."/>
            <person name="Ortiz D."/>
            <person name="Piller C.R."/>
            <person name="Privatt S.R."/>
            <person name="Schneider S.L."/>
            <person name="Sharp S."/>
            <person name="Smith T.C."/>
            <person name="Stanton J.D."/>
            <person name="Ullery H.E."/>
            <person name="Wilson R.J."/>
            <person name="Serrano M.G."/>
            <person name="Buck G."/>
            <person name="Lee V."/>
            <person name="Wang Y."/>
            <person name="Carvalho R."/>
            <person name="Voegtly L."/>
            <person name="Shi R."/>
            <person name="Duckworth R."/>
            <person name="Johnson A."/>
            <person name="Loviza R."/>
            <person name="Walstead R."/>
            <person name="Shah Z."/>
            <person name="Kiflezghi M."/>
            <person name="Wade K."/>
            <person name="Ball S.L."/>
            <person name="Bradley K.W."/>
            <person name="Asai D.J."/>
            <person name="Bowman C.A."/>
            <person name="Russell D.A."/>
            <person name="Pope W.H."/>
            <person name="Jacobs-Sera D."/>
            <person name="Hendrix R.W."/>
            <person name="Hatfull G.F."/>
        </authorList>
    </citation>
    <scope>NUCLEOTIDE SEQUENCE [LARGE SCALE GENOMIC DNA]</scope>
    <source>
        <strain evidence="1 2">DSM 27648</strain>
    </source>
</reference>
<evidence type="ECO:0008006" key="3">
    <source>
        <dbReference type="Google" id="ProtNLM"/>
    </source>
</evidence>
<dbReference type="AlphaFoldDB" id="A0A0K1PLQ2"/>
<dbReference type="KEGG" id="llu:AKJ09_00985"/>
<evidence type="ECO:0000313" key="2">
    <source>
        <dbReference type="Proteomes" id="UP000064967"/>
    </source>
</evidence>
<organism evidence="1 2">
    <name type="scientific">Labilithrix luteola</name>
    <dbReference type="NCBI Taxonomy" id="1391654"/>
    <lineage>
        <taxon>Bacteria</taxon>
        <taxon>Pseudomonadati</taxon>
        <taxon>Myxococcota</taxon>
        <taxon>Polyangia</taxon>
        <taxon>Polyangiales</taxon>
        <taxon>Labilitrichaceae</taxon>
        <taxon>Labilithrix</taxon>
    </lineage>
</organism>
<name>A0A0K1PLQ2_9BACT</name>
<gene>
    <name evidence="1" type="ORF">AKJ09_00985</name>
</gene>
<dbReference type="STRING" id="1391654.AKJ09_00985"/>
<keyword evidence="2" id="KW-1185">Reference proteome</keyword>
<dbReference type="RefSeq" id="WP_240488389.1">
    <property type="nucleotide sequence ID" value="NZ_CP012333.1"/>
</dbReference>
<dbReference type="PATRIC" id="fig|1391654.3.peg.1000"/>
<dbReference type="EMBL" id="CP012333">
    <property type="protein sequence ID" value="AKU94321.1"/>
    <property type="molecule type" value="Genomic_DNA"/>
</dbReference>
<accession>A0A0K1PLQ2</accession>
<proteinExistence type="predicted"/>
<evidence type="ECO:0000313" key="1">
    <source>
        <dbReference type="EMBL" id="AKU94321.1"/>
    </source>
</evidence>
<dbReference type="Gene3D" id="2.60.120.620">
    <property type="entry name" value="q2cbj1_9rhob like domain"/>
    <property type="match status" value="1"/>
</dbReference>
<protein>
    <recommendedName>
        <fullName evidence="3">Prolyl 4-hydroxylase alpha subunit Fe(2+) 2OG dioxygenase domain-containing protein</fullName>
    </recommendedName>
</protein>
<sequence length="246" mass="26670">MKVVDVDGPDLRAGLGIASLASLDGALALHVHSAIDASLASSWAEGVRSARAAWVSDFDGAQFSLGRAWYTHLEQNRADAYFRDVQGSDARVEEACPGLARTMRGFVERLAGAPAFQRSGWCGPGVHVFPAGAHVAKQGGDIHFDTEGLTPVHARERAPSFTMVLMLAPPERAGGLRVWDVRYADTDAYEDEDLDRPSAVCEYAAGDLVVIDSYRLHQIQPFPGTRDRISATCHAAFVAGQWETWF</sequence>